<feature type="domain" description="CpXC" evidence="1">
    <location>
        <begin position="9"/>
        <end position="137"/>
    </location>
</feature>
<protein>
    <submittedName>
        <fullName evidence="2">CpXC domain-containing protein</fullName>
    </submittedName>
</protein>
<dbReference type="EMBL" id="JAJEQM010000006">
    <property type="protein sequence ID" value="MCC2210300.1"/>
    <property type="molecule type" value="Genomic_DNA"/>
</dbReference>
<gene>
    <name evidence="2" type="ORF">LKE05_05780</name>
</gene>
<dbReference type="RefSeq" id="WP_022229357.1">
    <property type="nucleotide sequence ID" value="NZ_JAJEQM010000006.1"/>
</dbReference>
<reference evidence="2 3" key="1">
    <citation type="submission" date="2021-10" db="EMBL/GenBank/DDBJ databases">
        <title>Anaerobic single-cell dispensing facilitates the cultivation of human gut bacteria.</title>
        <authorList>
            <person name="Afrizal A."/>
        </authorList>
    </citation>
    <scope>NUCLEOTIDE SEQUENCE [LARGE SCALE GENOMIC DNA]</scope>
    <source>
        <strain evidence="2 3">CLA-AA-H232</strain>
    </source>
</reference>
<dbReference type="Pfam" id="PF14353">
    <property type="entry name" value="CpXC"/>
    <property type="match status" value="1"/>
</dbReference>
<accession>A0AAE3DYX6</accession>
<comment type="caution">
    <text evidence="2">The sequence shown here is derived from an EMBL/GenBank/DDBJ whole genome shotgun (WGS) entry which is preliminary data.</text>
</comment>
<dbReference type="AlphaFoldDB" id="A0AAE3DYX6"/>
<organism evidence="2 3">
    <name type="scientific">Hominilimicola fabiformis</name>
    <dbReference type="NCBI Taxonomy" id="2885356"/>
    <lineage>
        <taxon>Bacteria</taxon>
        <taxon>Bacillati</taxon>
        <taxon>Bacillota</taxon>
        <taxon>Clostridia</taxon>
        <taxon>Eubacteriales</taxon>
        <taxon>Oscillospiraceae</taxon>
        <taxon>Hominilimicola</taxon>
    </lineage>
</organism>
<dbReference type="InterPro" id="IPR025682">
    <property type="entry name" value="CpXC_dom"/>
</dbReference>
<proteinExistence type="predicted"/>
<sequence>MSLNLKQNVKCPKCSQMSEVTVWNSITVKDSEDLKHDLLTGKVNMFRCPSCSYSALMPTPMLYHDEDKRLMISFSPCDDVVLKSQLFDNVQKSSKESGELDKLEGYNLRFVTDYNELLEKILIFDNDMNDKTMEVIKLMVLSQDLEKAEQRVCRFGKCQDEVIEFMIYDTIENQTYTSKVPKETYDTIHKQLLESGMKPYSFGWEMVDASYATRLLNGFNN</sequence>
<keyword evidence="3" id="KW-1185">Reference proteome</keyword>
<evidence type="ECO:0000259" key="1">
    <source>
        <dbReference type="Pfam" id="PF14353"/>
    </source>
</evidence>
<evidence type="ECO:0000313" key="2">
    <source>
        <dbReference type="EMBL" id="MCC2210300.1"/>
    </source>
</evidence>
<evidence type="ECO:0000313" key="3">
    <source>
        <dbReference type="Proteomes" id="UP001198242"/>
    </source>
</evidence>
<name>A0AAE3DYX6_9FIRM</name>
<dbReference type="Proteomes" id="UP001198242">
    <property type="component" value="Unassembled WGS sequence"/>
</dbReference>